<feature type="non-terminal residue" evidence="1">
    <location>
        <position position="94"/>
    </location>
</feature>
<evidence type="ECO:0000313" key="1">
    <source>
        <dbReference type="EMBL" id="GAH52970.1"/>
    </source>
</evidence>
<name>X1H7G1_9ZZZZ</name>
<dbReference type="EMBL" id="BARU01015549">
    <property type="protein sequence ID" value="GAH52970.1"/>
    <property type="molecule type" value="Genomic_DNA"/>
</dbReference>
<organism evidence="1">
    <name type="scientific">marine sediment metagenome</name>
    <dbReference type="NCBI Taxonomy" id="412755"/>
    <lineage>
        <taxon>unclassified sequences</taxon>
        <taxon>metagenomes</taxon>
        <taxon>ecological metagenomes</taxon>
    </lineage>
</organism>
<reference evidence="1" key="1">
    <citation type="journal article" date="2014" name="Front. Microbiol.">
        <title>High frequency of phylogenetically diverse reductive dehalogenase-homologous genes in deep subseafloor sedimentary metagenomes.</title>
        <authorList>
            <person name="Kawai M."/>
            <person name="Futagami T."/>
            <person name="Toyoda A."/>
            <person name="Takaki Y."/>
            <person name="Nishi S."/>
            <person name="Hori S."/>
            <person name="Arai W."/>
            <person name="Tsubouchi T."/>
            <person name="Morono Y."/>
            <person name="Uchiyama I."/>
            <person name="Ito T."/>
            <person name="Fujiyama A."/>
            <person name="Inagaki F."/>
            <person name="Takami H."/>
        </authorList>
    </citation>
    <scope>NUCLEOTIDE SEQUENCE</scope>
    <source>
        <strain evidence="1">Expedition CK06-06</strain>
    </source>
</reference>
<feature type="non-terminal residue" evidence="1">
    <location>
        <position position="1"/>
    </location>
</feature>
<accession>X1H7G1</accession>
<protein>
    <submittedName>
        <fullName evidence="1">Uncharacterized protein</fullName>
    </submittedName>
</protein>
<proteinExistence type="predicted"/>
<dbReference type="AlphaFoldDB" id="X1H7G1"/>
<gene>
    <name evidence="1" type="ORF">S03H2_26646</name>
</gene>
<comment type="caution">
    <text evidence="1">The sequence shown here is derived from an EMBL/GenBank/DDBJ whole genome shotgun (WGS) entry which is preliminary data.</text>
</comment>
<sequence>WKGGNHRMKRDSAKLFTVLLERLVKSGLPLASPYAKMIWKGEKTLIVKTKKLDLSQFKILCNYDRKAYGFIRCQEPKNIDLKKFKTLESKHKIN</sequence>